<keyword evidence="2" id="KW-1185">Reference proteome</keyword>
<organism evidence="1 2">
    <name type="scientific">Plakobranchus ocellatus</name>
    <dbReference type="NCBI Taxonomy" id="259542"/>
    <lineage>
        <taxon>Eukaryota</taxon>
        <taxon>Metazoa</taxon>
        <taxon>Spiralia</taxon>
        <taxon>Lophotrochozoa</taxon>
        <taxon>Mollusca</taxon>
        <taxon>Gastropoda</taxon>
        <taxon>Heterobranchia</taxon>
        <taxon>Euthyneura</taxon>
        <taxon>Panpulmonata</taxon>
        <taxon>Sacoglossa</taxon>
        <taxon>Placobranchoidea</taxon>
        <taxon>Plakobranchidae</taxon>
        <taxon>Plakobranchus</taxon>
    </lineage>
</organism>
<accession>A0AAV3X8F2</accession>
<evidence type="ECO:0000313" key="1">
    <source>
        <dbReference type="EMBL" id="GFN75695.1"/>
    </source>
</evidence>
<dbReference type="Proteomes" id="UP000735302">
    <property type="component" value="Unassembled WGS sequence"/>
</dbReference>
<dbReference type="EMBL" id="BLXT01000290">
    <property type="protein sequence ID" value="GFN75695.1"/>
    <property type="molecule type" value="Genomic_DNA"/>
</dbReference>
<proteinExistence type="predicted"/>
<name>A0AAV3X8F2_9GAST</name>
<protein>
    <submittedName>
        <fullName evidence="1">Uncharacterized protein</fullName>
    </submittedName>
</protein>
<reference evidence="1 2" key="1">
    <citation type="journal article" date="2021" name="Elife">
        <title>Chloroplast acquisition without the gene transfer in kleptoplastic sea slugs, Plakobranchus ocellatus.</title>
        <authorList>
            <person name="Maeda T."/>
            <person name="Takahashi S."/>
            <person name="Yoshida T."/>
            <person name="Shimamura S."/>
            <person name="Takaki Y."/>
            <person name="Nagai Y."/>
            <person name="Toyoda A."/>
            <person name="Suzuki Y."/>
            <person name="Arimoto A."/>
            <person name="Ishii H."/>
            <person name="Satoh N."/>
            <person name="Nishiyama T."/>
            <person name="Hasebe M."/>
            <person name="Maruyama T."/>
            <person name="Minagawa J."/>
            <person name="Obokata J."/>
            <person name="Shigenobu S."/>
        </authorList>
    </citation>
    <scope>NUCLEOTIDE SEQUENCE [LARGE SCALE GENOMIC DNA]</scope>
</reference>
<dbReference type="AlphaFoldDB" id="A0AAV3X8F2"/>
<evidence type="ECO:0000313" key="2">
    <source>
        <dbReference type="Proteomes" id="UP000735302"/>
    </source>
</evidence>
<gene>
    <name evidence="1" type="ORF">PoB_000220100</name>
</gene>
<comment type="caution">
    <text evidence="1">The sequence shown here is derived from an EMBL/GenBank/DDBJ whole genome shotgun (WGS) entry which is preliminary data.</text>
</comment>
<sequence length="114" mass="13166">MLSMDHRILDVRRDSGTNEIINWNNLIGLMANKEHPATIFYKNSHTEEVFKSITFKRQKNKVRDFTLTPLNRKQPKMPEAKYSDLVTLCQGNIPLVKLKGTKISSCHCHINNTV</sequence>